<evidence type="ECO:0000313" key="1">
    <source>
        <dbReference type="EMBL" id="JAH26679.1"/>
    </source>
</evidence>
<name>A0A0E9RC50_ANGAN</name>
<protein>
    <submittedName>
        <fullName evidence="1">Uncharacterized protein</fullName>
    </submittedName>
</protein>
<dbReference type="AlphaFoldDB" id="A0A0E9RC50"/>
<sequence length="33" mass="3948">MHDESLVDSKRPADKRKVLDPSYRCCKCKWHQS</sequence>
<dbReference type="EMBL" id="GBXM01082838">
    <property type="protein sequence ID" value="JAH25739.1"/>
    <property type="molecule type" value="Transcribed_RNA"/>
</dbReference>
<proteinExistence type="predicted"/>
<reference evidence="1" key="2">
    <citation type="journal article" date="2015" name="Fish Shellfish Immunol.">
        <title>Early steps in the European eel (Anguilla anguilla)-Vibrio vulnificus interaction in the gills: Role of the RtxA13 toxin.</title>
        <authorList>
            <person name="Callol A."/>
            <person name="Pajuelo D."/>
            <person name="Ebbesson L."/>
            <person name="Teles M."/>
            <person name="MacKenzie S."/>
            <person name="Amaro C."/>
        </authorList>
    </citation>
    <scope>NUCLEOTIDE SEQUENCE</scope>
</reference>
<organism evidence="1">
    <name type="scientific">Anguilla anguilla</name>
    <name type="common">European freshwater eel</name>
    <name type="synonym">Muraena anguilla</name>
    <dbReference type="NCBI Taxonomy" id="7936"/>
    <lineage>
        <taxon>Eukaryota</taxon>
        <taxon>Metazoa</taxon>
        <taxon>Chordata</taxon>
        <taxon>Craniata</taxon>
        <taxon>Vertebrata</taxon>
        <taxon>Euteleostomi</taxon>
        <taxon>Actinopterygii</taxon>
        <taxon>Neopterygii</taxon>
        <taxon>Teleostei</taxon>
        <taxon>Anguilliformes</taxon>
        <taxon>Anguillidae</taxon>
        <taxon>Anguilla</taxon>
    </lineage>
</organism>
<accession>A0A0E9RC50</accession>
<reference evidence="1" key="1">
    <citation type="submission" date="2014-11" db="EMBL/GenBank/DDBJ databases">
        <authorList>
            <person name="Amaro Gonzalez C."/>
        </authorList>
    </citation>
    <scope>NUCLEOTIDE SEQUENCE</scope>
</reference>
<dbReference type="EMBL" id="GBXM01081898">
    <property type="protein sequence ID" value="JAH26679.1"/>
    <property type="molecule type" value="Transcribed_RNA"/>
</dbReference>